<evidence type="ECO:0000313" key="8">
    <source>
        <dbReference type="EMBL" id="CAA9478436.1"/>
    </source>
</evidence>
<evidence type="ECO:0000256" key="1">
    <source>
        <dbReference type="ARBA" id="ARBA00001924"/>
    </source>
</evidence>
<dbReference type="GO" id="GO:0043546">
    <property type="term" value="F:molybdopterin cofactor binding"/>
    <property type="evidence" value="ECO:0007669"/>
    <property type="project" value="TreeGrafter"/>
</dbReference>
<dbReference type="Gene3D" id="3.90.420.10">
    <property type="entry name" value="Oxidoreductase, molybdopterin-binding domain"/>
    <property type="match status" value="1"/>
</dbReference>
<dbReference type="InterPro" id="IPR014756">
    <property type="entry name" value="Ig_E-set"/>
</dbReference>
<comment type="cofactor">
    <cofactor evidence="1">
        <name>Mo-molybdopterin</name>
        <dbReference type="ChEBI" id="CHEBI:71302"/>
    </cofactor>
</comment>
<reference evidence="8" key="1">
    <citation type="submission" date="2020-02" db="EMBL/GenBank/DDBJ databases">
        <authorList>
            <person name="Meier V. D."/>
        </authorList>
    </citation>
    <scope>NUCLEOTIDE SEQUENCE</scope>
    <source>
        <strain evidence="8">AVDCRST_MAG45</strain>
    </source>
</reference>
<dbReference type="PRINTS" id="PR00407">
    <property type="entry name" value="EUMOPTERIN"/>
</dbReference>
<dbReference type="InterPro" id="IPR008335">
    <property type="entry name" value="Mopterin_OxRdtase_euk"/>
</dbReference>
<dbReference type="AlphaFoldDB" id="A0A6J4RXS7"/>
<evidence type="ECO:0000256" key="5">
    <source>
        <dbReference type="SAM" id="MobiDB-lite"/>
    </source>
</evidence>
<dbReference type="GO" id="GO:0030151">
    <property type="term" value="F:molybdenum ion binding"/>
    <property type="evidence" value="ECO:0007669"/>
    <property type="project" value="InterPro"/>
</dbReference>
<name>A0A6J4RXS7_9ACTN</name>
<dbReference type="EMBL" id="CADCVU010000001">
    <property type="protein sequence ID" value="CAA9478436.1"/>
    <property type="molecule type" value="Genomic_DNA"/>
</dbReference>
<dbReference type="SUPFAM" id="SSF81296">
    <property type="entry name" value="E set domains"/>
    <property type="match status" value="1"/>
</dbReference>
<dbReference type="PANTHER" id="PTHR19372">
    <property type="entry name" value="SULFITE REDUCTASE"/>
    <property type="match status" value="1"/>
</dbReference>
<dbReference type="InterPro" id="IPR036374">
    <property type="entry name" value="OxRdtase_Mopterin-bd_sf"/>
</dbReference>
<dbReference type="GO" id="GO:0020037">
    <property type="term" value="F:heme binding"/>
    <property type="evidence" value="ECO:0007669"/>
    <property type="project" value="TreeGrafter"/>
</dbReference>
<dbReference type="GO" id="GO:0006790">
    <property type="term" value="P:sulfur compound metabolic process"/>
    <property type="evidence" value="ECO:0007669"/>
    <property type="project" value="TreeGrafter"/>
</dbReference>
<accession>A0A6J4RXS7</accession>
<dbReference type="Pfam" id="PF00174">
    <property type="entry name" value="Oxidored_molyb"/>
    <property type="match status" value="1"/>
</dbReference>
<dbReference type="SUPFAM" id="SSF56524">
    <property type="entry name" value="Oxidoreductase molybdopterin-binding domain"/>
    <property type="match status" value="1"/>
</dbReference>
<evidence type="ECO:0008006" key="9">
    <source>
        <dbReference type="Google" id="ProtNLM"/>
    </source>
</evidence>
<protein>
    <recommendedName>
        <fullName evidence="9">Sulfite oxidase</fullName>
    </recommendedName>
</protein>
<dbReference type="Gene3D" id="2.60.40.650">
    <property type="match status" value="1"/>
</dbReference>
<evidence type="ECO:0000259" key="7">
    <source>
        <dbReference type="Pfam" id="PF03404"/>
    </source>
</evidence>
<keyword evidence="3" id="KW-0479">Metal-binding</keyword>
<keyword evidence="4" id="KW-0560">Oxidoreductase</keyword>
<evidence type="ECO:0000256" key="2">
    <source>
        <dbReference type="ARBA" id="ARBA00022505"/>
    </source>
</evidence>
<feature type="compositionally biased region" description="Basic and acidic residues" evidence="5">
    <location>
        <begin position="363"/>
        <end position="379"/>
    </location>
</feature>
<feature type="domain" description="Oxidoreductase molybdopterin-binding" evidence="6">
    <location>
        <begin position="42"/>
        <end position="217"/>
    </location>
</feature>
<dbReference type="CDD" id="cd02110">
    <property type="entry name" value="SO_family_Moco_dimer"/>
    <property type="match status" value="1"/>
</dbReference>
<evidence type="ECO:0000259" key="6">
    <source>
        <dbReference type="Pfam" id="PF00174"/>
    </source>
</evidence>
<sequence>MRWGKRTDLVVHGEDPFNAEPPRAALADETVTSLDAFYVRNHGPIPEIDRSLWRLRVDGLVDGELELSLEQLKARFAEHELAATLQCAGNRRIGFLSVRDVPGEAPWGPCATGTAVWSGARLADVLAAAGMHDDAEHVAFLGADVSEEPDPAQPFGASIPRPKAIAAETLLAWSMNGEALPVVHGAPVRLVVPGYIGARSVKWVERITAQSEPSDNFFQAESYRLLAAEADPDAIAPGEGVALGAVAVNADILSPDEGATVATGPLRVSGYAFAGDDRGVVRVDVSTDGGRSWRQADLLDQRSPWSWRLWATEVDVAAETTDVVARAWDSAAAAQPESAAHLWNPKGYVNNAWARVSVSPDRSAARADRTTSPGRRDTA</sequence>
<feature type="domain" description="Moybdenum cofactor oxidoreductase dimerisation" evidence="7">
    <location>
        <begin position="246"/>
        <end position="359"/>
    </location>
</feature>
<organism evidence="8">
    <name type="scientific">uncultured Solirubrobacterales bacterium</name>
    <dbReference type="NCBI Taxonomy" id="768556"/>
    <lineage>
        <taxon>Bacteria</taxon>
        <taxon>Bacillati</taxon>
        <taxon>Actinomycetota</taxon>
        <taxon>Thermoleophilia</taxon>
        <taxon>Solirubrobacterales</taxon>
        <taxon>environmental samples</taxon>
    </lineage>
</organism>
<dbReference type="InterPro" id="IPR000572">
    <property type="entry name" value="OxRdtase_Mopterin-bd_dom"/>
</dbReference>
<proteinExistence type="predicted"/>
<keyword evidence="2" id="KW-0500">Molybdenum</keyword>
<feature type="region of interest" description="Disordered" evidence="5">
    <location>
        <begin position="358"/>
        <end position="379"/>
    </location>
</feature>
<dbReference type="InterPro" id="IPR005066">
    <property type="entry name" value="MoCF_OxRdtse_dimer"/>
</dbReference>
<evidence type="ECO:0000256" key="3">
    <source>
        <dbReference type="ARBA" id="ARBA00022723"/>
    </source>
</evidence>
<dbReference type="FunFam" id="3.90.420.10:FF:000002">
    <property type="entry name" value="sulfite oxidase, mitochondrial"/>
    <property type="match status" value="1"/>
</dbReference>
<dbReference type="GO" id="GO:0008482">
    <property type="term" value="F:sulfite oxidase activity"/>
    <property type="evidence" value="ECO:0007669"/>
    <property type="project" value="TreeGrafter"/>
</dbReference>
<dbReference type="PANTHER" id="PTHR19372:SF7">
    <property type="entry name" value="SULFITE OXIDASE, MITOCHONDRIAL"/>
    <property type="match status" value="1"/>
</dbReference>
<evidence type="ECO:0000256" key="4">
    <source>
        <dbReference type="ARBA" id="ARBA00023002"/>
    </source>
</evidence>
<gene>
    <name evidence="8" type="ORF">AVDCRST_MAG45-2</name>
</gene>
<dbReference type="Pfam" id="PF03404">
    <property type="entry name" value="Mo-co_dimer"/>
    <property type="match status" value="1"/>
</dbReference>